<evidence type="ECO:0000256" key="2">
    <source>
        <dbReference type="SAM" id="MobiDB-lite"/>
    </source>
</evidence>
<protein>
    <recommendedName>
        <fullName evidence="3">C2H2-type domain-containing protein</fullName>
    </recommendedName>
</protein>
<feature type="compositionally biased region" description="Low complexity" evidence="2">
    <location>
        <begin position="567"/>
        <end position="592"/>
    </location>
</feature>
<dbReference type="PANTHER" id="PTHR36167">
    <property type="entry name" value="C2H2 FINGER DOMAIN TRANSCRIPTION FACTOR (EUROFUNG)-RELATED"/>
    <property type="match status" value="1"/>
</dbReference>
<dbReference type="InterPro" id="IPR013087">
    <property type="entry name" value="Znf_C2H2_type"/>
</dbReference>
<organism evidence="4 5">
    <name type="scientific">Testicularia cyperi</name>
    <dbReference type="NCBI Taxonomy" id="1882483"/>
    <lineage>
        <taxon>Eukaryota</taxon>
        <taxon>Fungi</taxon>
        <taxon>Dikarya</taxon>
        <taxon>Basidiomycota</taxon>
        <taxon>Ustilaginomycotina</taxon>
        <taxon>Ustilaginomycetes</taxon>
        <taxon>Ustilaginales</taxon>
        <taxon>Anthracoideaceae</taxon>
        <taxon>Testicularia</taxon>
    </lineage>
</organism>
<keyword evidence="1" id="KW-0863">Zinc-finger</keyword>
<feature type="region of interest" description="Disordered" evidence="2">
    <location>
        <begin position="235"/>
        <end position="254"/>
    </location>
</feature>
<dbReference type="Gene3D" id="3.30.160.60">
    <property type="entry name" value="Classic Zinc Finger"/>
    <property type="match status" value="1"/>
</dbReference>
<dbReference type="EMBL" id="KZ819189">
    <property type="protein sequence ID" value="PWZ02228.1"/>
    <property type="molecule type" value="Genomic_DNA"/>
</dbReference>
<evidence type="ECO:0000313" key="5">
    <source>
        <dbReference type="Proteomes" id="UP000246740"/>
    </source>
</evidence>
<dbReference type="GO" id="GO:0008270">
    <property type="term" value="F:zinc ion binding"/>
    <property type="evidence" value="ECO:0007669"/>
    <property type="project" value="UniProtKB-KW"/>
</dbReference>
<dbReference type="InParanoid" id="A0A317XWF4"/>
<dbReference type="STRING" id="1882483.A0A317XWF4"/>
<feature type="region of interest" description="Disordered" evidence="2">
    <location>
        <begin position="310"/>
        <end position="342"/>
    </location>
</feature>
<evidence type="ECO:0000256" key="1">
    <source>
        <dbReference type="PROSITE-ProRule" id="PRU00042"/>
    </source>
</evidence>
<keyword evidence="1" id="KW-0479">Metal-binding</keyword>
<feature type="compositionally biased region" description="Polar residues" evidence="2">
    <location>
        <begin position="323"/>
        <end position="338"/>
    </location>
</feature>
<evidence type="ECO:0000313" key="4">
    <source>
        <dbReference type="EMBL" id="PWZ02228.1"/>
    </source>
</evidence>
<dbReference type="PANTHER" id="PTHR36167:SF3">
    <property type="entry name" value="C2H2 FINGER DOMAIN TRANSCRIPTION FACTOR (EUROFUNG)-RELATED"/>
    <property type="match status" value="1"/>
</dbReference>
<feature type="region of interest" description="Disordered" evidence="2">
    <location>
        <begin position="560"/>
        <end position="660"/>
    </location>
</feature>
<dbReference type="Proteomes" id="UP000246740">
    <property type="component" value="Unassembled WGS sequence"/>
</dbReference>
<gene>
    <name evidence="4" type="ORF">BCV70DRAFT_59172</name>
</gene>
<dbReference type="PROSITE" id="PS50157">
    <property type="entry name" value="ZINC_FINGER_C2H2_2"/>
    <property type="match status" value="1"/>
</dbReference>
<keyword evidence="1" id="KW-0862">Zinc</keyword>
<feature type="domain" description="C2H2-type" evidence="3">
    <location>
        <begin position="435"/>
        <end position="466"/>
    </location>
</feature>
<feature type="compositionally biased region" description="Polar residues" evidence="2">
    <location>
        <begin position="158"/>
        <end position="175"/>
    </location>
</feature>
<feature type="region of interest" description="Disordered" evidence="2">
    <location>
        <begin position="460"/>
        <end position="504"/>
    </location>
</feature>
<reference evidence="4 5" key="1">
    <citation type="journal article" date="2018" name="Mol. Biol. Evol.">
        <title>Broad Genomic Sampling Reveals a Smut Pathogenic Ancestry of the Fungal Clade Ustilaginomycotina.</title>
        <authorList>
            <person name="Kijpornyongpan T."/>
            <person name="Mondo S.J."/>
            <person name="Barry K."/>
            <person name="Sandor L."/>
            <person name="Lee J."/>
            <person name="Lipzen A."/>
            <person name="Pangilinan J."/>
            <person name="LaButti K."/>
            <person name="Hainaut M."/>
            <person name="Henrissat B."/>
            <person name="Grigoriev I.V."/>
            <person name="Spatafora J.W."/>
            <person name="Aime M.C."/>
        </authorList>
    </citation>
    <scope>NUCLEOTIDE SEQUENCE [LARGE SCALE GENOMIC DNA]</scope>
    <source>
        <strain evidence="4 5">MCA 3645</strain>
    </source>
</reference>
<feature type="compositionally biased region" description="Basic and acidic residues" evidence="2">
    <location>
        <begin position="466"/>
        <end position="488"/>
    </location>
</feature>
<proteinExistence type="predicted"/>
<dbReference type="OrthoDB" id="1939603at2759"/>
<keyword evidence="5" id="KW-1185">Reference proteome</keyword>
<dbReference type="AlphaFoldDB" id="A0A317XWF4"/>
<accession>A0A317XWF4</accession>
<evidence type="ECO:0000259" key="3">
    <source>
        <dbReference type="PROSITE" id="PS50157"/>
    </source>
</evidence>
<feature type="compositionally biased region" description="Polar residues" evidence="2">
    <location>
        <begin position="593"/>
        <end position="612"/>
    </location>
</feature>
<dbReference type="PROSITE" id="PS00028">
    <property type="entry name" value="ZINC_FINGER_C2H2_1"/>
    <property type="match status" value="1"/>
</dbReference>
<dbReference type="GO" id="GO:0006355">
    <property type="term" value="P:regulation of DNA-templated transcription"/>
    <property type="evidence" value="ECO:0007669"/>
    <property type="project" value="InterPro"/>
</dbReference>
<feature type="compositionally biased region" description="Polar residues" evidence="2">
    <location>
        <begin position="242"/>
        <end position="252"/>
    </location>
</feature>
<feature type="region of interest" description="Disordered" evidence="2">
    <location>
        <begin position="158"/>
        <end position="192"/>
    </location>
</feature>
<feature type="compositionally biased region" description="Polar residues" evidence="2">
    <location>
        <begin position="619"/>
        <end position="643"/>
    </location>
</feature>
<name>A0A317XWF4_9BASI</name>
<sequence>MLQSDQAALANHVLSKSGFEDYSTYFSSLPSLDYLQSHTKIGETFSLETSLLSQQPSKAAPALKTVSAATPKILTHTEGAADTESVFSSALTHLAQATSASNCHAASIADPDSDLAQMSGANYQFEAHALHQQPAGLTNDYSSPALGALPFGAKVNENVSPALPSQNHGYQWSSDTHTDPDASRKSSPYSNTYFQTTLAPKDETHSQANPSLVSPDSFPAPSSAASHYFHRASISGPLMDPPSSSTANTYPTRQDIMPAPVSAPPLSAAPAPAPPRVHGLAAWENASGAARPHTADGLFGHFGIVPGGGGGSSGCHEGSSASEISVLNQTGSSSSSRPYTPAGPSMAMDAYYQNRRFSLPDAEVAGPVSSSGKIFSYMPPMDDGGVMGSHSSMGMGMGLAGNGYAGHYFSGLGGFNANASKKRPRRRYDEIERLYPCSWPGCNKSYGTLNHLNAHVAMQKHGSKRSPAEFKDMRKAWRKQKKEEEQRRQARQTHLAEQGLARGELARPTTASAYGHAVNAVGAGGNPATGANGLASAAPIGPPPALGSYGGPLGAPPALGGSGGLSHHGSNLSGQLSRYSMSSVSDSPSSASQPFFYSATSTSPSVQGSIQHSHAGHQPQGNLSQTTNVHSSVNDHGLSSDSRPYTAAGPGAATNAQYPHPSLGAYLSVHRGSI</sequence>
<dbReference type="InterPro" id="IPR039327">
    <property type="entry name" value="CON7-like"/>
</dbReference>